<comment type="similarity">
    <text evidence="5">Belongs to the RimM family.</text>
</comment>
<accession>A0A1H1NIJ8</accession>
<dbReference type="Gene3D" id="2.40.30.60">
    <property type="entry name" value="RimM"/>
    <property type="match status" value="1"/>
</dbReference>
<dbReference type="InterPro" id="IPR002676">
    <property type="entry name" value="RimM_N"/>
</dbReference>
<dbReference type="InterPro" id="IPR056792">
    <property type="entry name" value="PRC_RimM"/>
</dbReference>
<dbReference type="InterPro" id="IPR036976">
    <property type="entry name" value="RimM_N_sf"/>
</dbReference>
<evidence type="ECO:0000313" key="8">
    <source>
        <dbReference type="EMBL" id="SDR98768.1"/>
    </source>
</evidence>
<dbReference type="GO" id="GO:0043022">
    <property type="term" value="F:ribosome binding"/>
    <property type="evidence" value="ECO:0007669"/>
    <property type="project" value="InterPro"/>
</dbReference>
<keyword evidence="4 5" id="KW-0143">Chaperone</keyword>
<dbReference type="Pfam" id="PF24986">
    <property type="entry name" value="PRC_RimM"/>
    <property type="match status" value="1"/>
</dbReference>
<dbReference type="Gene3D" id="2.30.30.240">
    <property type="entry name" value="PRC-barrel domain"/>
    <property type="match status" value="1"/>
</dbReference>
<evidence type="ECO:0000256" key="1">
    <source>
        <dbReference type="ARBA" id="ARBA00022490"/>
    </source>
</evidence>
<feature type="domain" description="Ribosome maturation factor RimM PRC barrel" evidence="7">
    <location>
        <begin position="101"/>
        <end position="161"/>
    </location>
</feature>
<dbReference type="AlphaFoldDB" id="A0A1H1NIJ8"/>
<feature type="domain" description="RimM N-terminal" evidence="6">
    <location>
        <begin position="8"/>
        <end position="84"/>
    </location>
</feature>
<dbReference type="PANTHER" id="PTHR33692">
    <property type="entry name" value="RIBOSOME MATURATION FACTOR RIMM"/>
    <property type="match status" value="1"/>
</dbReference>
<dbReference type="Proteomes" id="UP000199103">
    <property type="component" value="Chromosome I"/>
</dbReference>
<dbReference type="InterPro" id="IPR011961">
    <property type="entry name" value="RimM"/>
</dbReference>
<dbReference type="HAMAP" id="MF_00014">
    <property type="entry name" value="Ribosome_mat_RimM"/>
    <property type="match status" value="1"/>
</dbReference>
<name>A0A1H1NIJ8_9ACTN</name>
<dbReference type="EMBL" id="LT629772">
    <property type="protein sequence ID" value="SDR98768.1"/>
    <property type="molecule type" value="Genomic_DNA"/>
</dbReference>
<dbReference type="STRING" id="630515.SAMN04489812_0528"/>
<dbReference type="SUPFAM" id="SSF50447">
    <property type="entry name" value="Translation proteins"/>
    <property type="match status" value="1"/>
</dbReference>
<keyword evidence="1 5" id="KW-0963">Cytoplasm</keyword>
<proteinExistence type="inferred from homology"/>
<comment type="subunit">
    <text evidence="5">Binds ribosomal protein uS19.</text>
</comment>
<comment type="domain">
    <text evidence="5">The PRC barrel domain binds ribosomal protein uS19.</text>
</comment>
<comment type="subcellular location">
    <subcellularLocation>
        <location evidence="5">Cytoplasm</location>
    </subcellularLocation>
</comment>
<keyword evidence="3 5" id="KW-0698">rRNA processing</keyword>
<evidence type="ECO:0000256" key="4">
    <source>
        <dbReference type="ARBA" id="ARBA00023186"/>
    </source>
</evidence>
<dbReference type="InterPro" id="IPR011033">
    <property type="entry name" value="PRC_barrel-like_sf"/>
</dbReference>
<gene>
    <name evidence="5" type="primary">rimM</name>
    <name evidence="8" type="ORF">SAMN04489812_0528</name>
</gene>
<evidence type="ECO:0000256" key="5">
    <source>
        <dbReference type="HAMAP-Rule" id="MF_00014"/>
    </source>
</evidence>
<keyword evidence="2 5" id="KW-0690">Ribosome biogenesis</keyword>
<dbReference type="GO" id="GO:0006364">
    <property type="term" value="P:rRNA processing"/>
    <property type="evidence" value="ECO:0007669"/>
    <property type="project" value="UniProtKB-UniRule"/>
</dbReference>
<dbReference type="GO" id="GO:0042274">
    <property type="term" value="P:ribosomal small subunit biogenesis"/>
    <property type="evidence" value="ECO:0007669"/>
    <property type="project" value="UniProtKB-UniRule"/>
</dbReference>
<evidence type="ECO:0000256" key="2">
    <source>
        <dbReference type="ARBA" id="ARBA00022517"/>
    </source>
</evidence>
<organism evidence="8 9">
    <name type="scientific">Microlunatus soli</name>
    <dbReference type="NCBI Taxonomy" id="630515"/>
    <lineage>
        <taxon>Bacteria</taxon>
        <taxon>Bacillati</taxon>
        <taxon>Actinomycetota</taxon>
        <taxon>Actinomycetes</taxon>
        <taxon>Propionibacteriales</taxon>
        <taxon>Propionibacteriaceae</taxon>
        <taxon>Microlunatus</taxon>
    </lineage>
</organism>
<dbReference type="PANTHER" id="PTHR33692:SF1">
    <property type="entry name" value="RIBOSOME MATURATION FACTOR RIMM"/>
    <property type="match status" value="1"/>
</dbReference>
<evidence type="ECO:0000256" key="3">
    <source>
        <dbReference type="ARBA" id="ARBA00022552"/>
    </source>
</evidence>
<evidence type="ECO:0000259" key="7">
    <source>
        <dbReference type="Pfam" id="PF24986"/>
    </source>
</evidence>
<comment type="function">
    <text evidence="5">An accessory protein needed during the final step in the assembly of 30S ribosomal subunit, possibly for assembly of the head region. Essential for efficient processing of 16S rRNA. May be needed both before and after RbfA during the maturation of 16S rRNA. It has affinity for free ribosomal 30S subunits but not for 70S ribosomes.</text>
</comment>
<evidence type="ECO:0000313" key="9">
    <source>
        <dbReference type="Proteomes" id="UP000199103"/>
    </source>
</evidence>
<reference evidence="8 9" key="1">
    <citation type="submission" date="2016-10" db="EMBL/GenBank/DDBJ databases">
        <authorList>
            <person name="de Groot N.N."/>
        </authorList>
    </citation>
    <scope>NUCLEOTIDE SEQUENCE [LARGE SCALE GENOMIC DNA]</scope>
    <source>
        <strain evidence="8 9">DSM 21800</strain>
    </source>
</reference>
<dbReference type="SUPFAM" id="SSF50346">
    <property type="entry name" value="PRC-barrel domain"/>
    <property type="match status" value="1"/>
</dbReference>
<dbReference type="InterPro" id="IPR009000">
    <property type="entry name" value="Transl_B-barrel_sf"/>
</dbReference>
<dbReference type="Pfam" id="PF01782">
    <property type="entry name" value="RimM"/>
    <property type="match status" value="1"/>
</dbReference>
<sequence>MDLIEITVGAIGRAHGVRGEVAVILRTDEPERRLAPGQVLRGDNGGTFTVVRTREHQGRWLVTFTELGDRTAAEAARGVQLVADVPPDERPGDDEEYYDRQLVGLTAIVDGESYGSVRAVLHLPAQDLLEIATADGVRLVPFVSELVPEVDLENSRLVINPVAGLLDDEAELATDRSEQQR</sequence>
<keyword evidence="9" id="KW-1185">Reference proteome</keyword>
<evidence type="ECO:0000259" key="6">
    <source>
        <dbReference type="Pfam" id="PF01782"/>
    </source>
</evidence>
<dbReference type="GO" id="GO:0005840">
    <property type="term" value="C:ribosome"/>
    <property type="evidence" value="ECO:0007669"/>
    <property type="project" value="InterPro"/>
</dbReference>
<dbReference type="GO" id="GO:0005737">
    <property type="term" value="C:cytoplasm"/>
    <property type="evidence" value="ECO:0007669"/>
    <property type="project" value="UniProtKB-SubCell"/>
</dbReference>
<dbReference type="RefSeq" id="WP_197679959.1">
    <property type="nucleotide sequence ID" value="NZ_LT629772.1"/>
</dbReference>
<dbReference type="NCBIfam" id="TIGR02273">
    <property type="entry name" value="16S_RimM"/>
    <property type="match status" value="1"/>
</dbReference>
<protein>
    <recommendedName>
        <fullName evidence="5">Ribosome maturation factor RimM</fullName>
    </recommendedName>
</protein>